<evidence type="ECO:0000259" key="2">
    <source>
        <dbReference type="Pfam" id="PF09832"/>
    </source>
</evidence>
<dbReference type="Pfam" id="PF09832">
    <property type="entry name" value="DUF2059"/>
    <property type="match status" value="1"/>
</dbReference>
<feature type="chain" id="PRO_5006712062" description="DUF2059 domain-containing protein" evidence="1">
    <location>
        <begin position="25"/>
        <end position="277"/>
    </location>
</feature>
<keyword evidence="4" id="KW-1185">Reference proteome</keyword>
<dbReference type="Proteomes" id="UP000048949">
    <property type="component" value="Unassembled WGS sequence"/>
</dbReference>
<protein>
    <recommendedName>
        <fullName evidence="2">DUF2059 domain-containing protein</fullName>
    </recommendedName>
</protein>
<dbReference type="AlphaFoldDB" id="A0A0U1NI57"/>
<name>A0A0U1NI57_9RHOB</name>
<dbReference type="InterPro" id="IPR018637">
    <property type="entry name" value="DUF2059"/>
</dbReference>
<accession>A0A0U1NI57</accession>
<evidence type="ECO:0000313" key="3">
    <source>
        <dbReference type="EMBL" id="CRK74402.1"/>
    </source>
</evidence>
<evidence type="ECO:0000313" key="4">
    <source>
        <dbReference type="Proteomes" id="UP000048949"/>
    </source>
</evidence>
<dbReference type="EMBL" id="CVQV01000002">
    <property type="protein sequence ID" value="CRK74402.1"/>
    <property type="molecule type" value="Genomic_DNA"/>
</dbReference>
<dbReference type="STRING" id="282199.GCA_001049735_00432"/>
<dbReference type="OrthoDB" id="7841298at2"/>
<reference evidence="3 4" key="1">
    <citation type="submission" date="2015-04" db="EMBL/GenBank/DDBJ databases">
        <authorList>
            <person name="Syromyatnikov M.Y."/>
            <person name="Popov V.N."/>
        </authorList>
    </citation>
    <scope>NUCLEOTIDE SEQUENCE [LARGE SCALE GENOMIC DNA]</scope>
    <source>
        <strain evidence="3 4">CECT 5292</strain>
    </source>
</reference>
<feature type="signal peptide" evidence="1">
    <location>
        <begin position="1"/>
        <end position="24"/>
    </location>
</feature>
<sequence length="277" mass="30423">MIFRSLVAPLSIAVTFSLTNISFAQQSSASALFDVMKLGKIISVMREEGLAYGASLGDEMMPGRSIPEWPSEVARVYDQDKMIDGMRDTFVATLGDRDMGPLVVFFESDLGQDIVELEYSARVAFLDEAIEEGAIAQYQDREAEDDPMLAAVKSFVATNDYVEANVAGALNSNFAFYTGMIDGGALSSRMSESDILADVWAQEPEIRANTEEWLYSYLLMAYQPLGVEGLNAYEQIMATAEGRAMNAALFESFDQMYVAISRELGQSVAGYILAEEL</sequence>
<organism evidence="3 4">
    <name type="scientific">Nereida ignava</name>
    <dbReference type="NCBI Taxonomy" id="282199"/>
    <lineage>
        <taxon>Bacteria</taxon>
        <taxon>Pseudomonadati</taxon>
        <taxon>Pseudomonadota</taxon>
        <taxon>Alphaproteobacteria</taxon>
        <taxon>Rhodobacterales</taxon>
        <taxon>Roseobacteraceae</taxon>
        <taxon>Nereida</taxon>
    </lineage>
</organism>
<keyword evidence="1" id="KW-0732">Signal</keyword>
<evidence type="ECO:0000256" key="1">
    <source>
        <dbReference type="SAM" id="SignalP"/>
    </source>
</evidence>
<feature type="domain" description="DUF2059" evidence="2">
    <location>
        <begin position="80"/>
        <end position="132"/>
    </location>
</feature>
<proteinExistence type="predicted"/>
<gene>
    <name evidence="3" type="ORF">NIG5292_00432</name>
</gene>
<dbReference type="RefSeq" id="WP_048597683.1">
    <property type="nucleotide sequence ID" value="NZ_CVPC01000002.1"/>
</dbReference>